<sequence length="75" mass="7671">MLRGVMESLPYDYKPVASIGWGAAALALAATTLLGLDFADLGNPFGDDSAGRVTYSAIVAAGATIQPTEPTSLLQ</sequence>
<reference evidence="2" key="1">
    <citation type="journal article" date="2014" name="Front. Microbiol.">
        <title>High frequency of phylogenetically diverse reductive dehalogenase-homologous genes in deep subseafloor sedimentary metagenomes.</title>
        <authorList>
            <person name="Kawai M."/>
            <person name="Futagami T."/>
            <person name="Toyoda A."/>
            <person name="Takaki Y."/>
            <person name="Nishi S."/>
            <person name="Hori S."/>
            <person name="Arai W."/>
            <person name="Tsubouchi T."/>
            <person name="Morono Y."/>
            <person name="Uchiyama I."/>
            <person name="Ito T."/>
            <person name="Fujiyama A."/>
            <person name="Inagaki F."/>
            <person name="Takami H."/>
        </authorList>
    </citation>
    <scope>NUCLEOTIDE SEQUENCE</scope>
    <source>
        <strain evidence="2">Expedition CK06-06</strain>
    </source>
</reference>
<feature type="non-terminal residue" evidence="2">
    <location>
        <position position="75"/>
    </location>
</feature>
<comment type="caution">
    <text evidence="2">The sequence shown here is derived from an EMBL/GenBank/DDBJ whole genome shotgun (WGS) entry which is preliminary data.</text>
</comment>
<keyword evidence="1" id="KW-0472">Membrane</keyword>
<evidence type="ECO:0000313" key="2">
    <source>
        <dbReference type="EMBL" id="GAH85899.1"/>
    </source>
</evidence>
<dbReference type="AlphaFoldDB" id="X1K6L8"/>
<organism evidence="2">
    <name type="scientific">marine sediment metagenome</name>
    <dbReference type="NCBI Taxonomy" id="412755"/>
    <lineage>
        <taxon>unclassified sequences</taxon>
        <taxon>metagenomes</taxon>
        <taxon>ecological metagenomes</taxon>
    </lineage>
</organism>
<keyword evidence="1" id="KW-0812">Transmembrane</keyword>
<gene>
    <name evidence="2" type="ORF">S03H2_56158</name>
</gene>
<keyword evidence="1" id="KW-1133">Transmembrane helix</keyword>
<feature type="transmembrane region" description="Helical" evidence="1">
    <location>
        <begin position="16"/>
        <end position="36"/>
    </location>
</feature>
<accession>X1K6L8</accession>
<name>X1K6L8_9ZZZZ</name>
<evidence type="ECO:0000256" key="1">
    <source>
        <dbReference type="SAM" id="Phobius"/>
    </source>
</evidence>
<dbReference type="EMBL" id="BARU01035919">
    <property type="protein sequence ID" value="GAH85899.1"/>
    <property type="molecule type" value="Genomic_DNA"/>
</dbReference>
<proteinExistence type="predicted"/>
<protein>
    <submittedName>
        <fullName evidence="2">Uncharacterized protein</fullName>
    </submittedName>
</protein>